<dbReference type="Pfam" id="PF13855">
    <property type="entry name" value="LRR_8"/>
    <property type="match status" value="1"/>
</dbReference>
<name>A0ABP0EZS0_CLALP</name>
<keyword evidence="1" id="KW-0433">Leucine-rich repeat</keyword>
<feature type="transmembrane region" description="Helical" evidence="4">
    <location>
        <begin position="430"/>
        <end position="448"/>
    </location>
</feature>
<feature type="compositionally biased region" description="Polar residues" evidence="3">
    <location>
        <begin position="532"/>
        <end position="543"/>
    </location>
</feature>
<evidence type="ECO:0000256" key="3">
    <source>
        <dbReference type="SAM" id="MobiDB-lite"/>
    </source>
</evidence>
<dbReference type="EMBL" id="CAWYQH010000002">
    <property type="protein sequence ID" value="CAK8672987.1"/>
    <property type="molecule type" value="Genomic_DNA"/>
</dbReference>
<organism evidence="6 7">
    <name type="scientific">Clavelina lepadiformis</name>
    <name type="common">Light-bulb sea squirt</name>
    <name type="synonym">Ascidia lepadiformis</name>
    <dbReference type="NCBI Taxonomy" id="159417"/>
    <lineage>
        <taxon>Eukaryota</taxon>
        <taxon>Metazoa</taxon>
        <taxon>Chordata</taxon>
        <taxon>Tunicata</taxon>
        <taxon>Ascidiacea</taxon>
        <taxon>Aplousobranchia</taxon>
        <taxon>Clavelinidae</taxon>
        <taxon>Clavelina</taxon>
    </lineage>
</organism>
<feature type="region of interest" description="Disordered" evidence="3">
    <location>
        <begin position="519"/>
        <end position="614"/>
    </location>
</feature>
<keyword evidence="7" id="KW-1185">Reference proteome</keyword>
<sequence>MVNVRLFCVLFLLVVCLRHSTSNPIKIVSKHCNHRPTRTVCKLNLTMMALWCDQSNFTTIPQPEKIFARAPPEKSYSLYLNQSCVDHLDKDIIVKYIYLEELVLSENYIEELPKEVFITLDRLESLQLSKNKIKRFDDSTLTGLTKLRRLHIDHNLLTTLSDDVFHDVTNLQILKLNDNRLSAISPHTFAALTNLLELDLSGNHLGRFDSWQISGVAKLSVLNLHNNKLEYFGATLASVPHLEEIDLSNNTLKCLDDSLFRYKYKKLLSLLRLNGNQLETPKPDWFRGLKADDDRLDDVASLTSGNEWVCNCDVKPYLIFLQNELRSEPELASILNVQCSSPARLKGRMLMELSDSDLSPNGTCPYIQKYPECPKKPSQQPPPRRTTATTSPPPTPSPHNDVGNDVGDDESDGTIETLKYFVKEHLTETIFISIVAVALIVIIAAVCCRMKRNKRVERPDRDSPIKRLSERTASTTLSDDNLNQASSRDDVITPGSVCKRCSGSLYLDEHHPRMIPDGSSNFHQGSFGDGASNRNSVDSTISPHETFPKSPQHCVTPPPNNQPHRSTASQSNLCNDYESINPQEMTSPLTTTFLPQGSDVERTPNALCSTETTS</sequence>
<dbReference type="InterPro" id="IPR001611">
    <property type="entry name" value="Leu-rich_rpt"/>
</dbReference>
<gene>
    <name evidence="6" type="ORF">CVLEPA_LOCUS2777</name>
</gene>
<evidence type="ECO:0000313" key="7">
    <source>
        <dbReference type="Proteomes" id="UP001642483"/>
    </source>
</evidence>
<dbReference type="SMART" id="SM00369">
    <property type="entry name" value="LRR_TYP"/>
    <property type="match status" value="8"/>
</dbReference>
<keyword evidence="4" id="KW-0812">Transmembrane</keyword>
<evidence type="ECO:0000313" key="6">
    <source>
        <dbReference type="EMBL" id="CAK8672987.1"/>
    </source>
</evidence>
<keyword evidence="2" id="KW-0677">Repeat</keyword>
<evidence type="ECO:0000256" key="2">
    <source>
        <dbReference type="ARBA" id="ARBA00022737"/>
    </source>
</evidence>
<dbReference type="InterPro" id="IPR032675">
    <property type="entry name" value="LRR_dom_sf"/>
</dbReference>
<dbReference type="PANTHER" id="PTHR24366:SF96">
    <property type="entry name" value="LEUCINE RICH REPEAT CONTAINING 53"/>
    <property type="match status" value="1"/>
</dbReference>
<protein>
    <submittedName>
        <fullName evidence="6">Uncharacterized protein</fullName>
    </submittedName>
</protein>
<feature type="compositionally biased region" description="Polar residues" evidence="3">
    <location>
        <begin position="471"/>
        <end position="486"/>
    </location>
</feature>
<dbReference type="Proteomes" id="UP001642483">
    <property type="component" value="Unassembled WGS sequence"/>
</dbReference>
<evidence type="ECO:0000256" key="5">
    <source>
        <dbReference type="SAM" id="SignalP"/>
    </source>
</evidence>
<dbReference type="SUPFAM" id="SSF52058">
    <property type="entry name" value="L domain-like"/>
    <property type="match status" value="1"/>
</dbReference>
<evidence type="ECO:0000256" key="4">
    <source>
        <dbReference type="SAM" id="Phobius"/>
    </source>
</evidence>
<accession>A0ABP0EZS0</accession>
<feature type="compositionally biased region" description="Polar residues" evidence="3">
    <location>
        <begin position="562"/>
        <end position="595"/>
    </location>
</feature>
<reference evidence="6 7" key="1">
    <citation type="submission" date="2024-02" db="EMBL/GenBank/DDBJ databases">
        <authorList>
            <person name="Daric V."/>
            <person name="Darras S."/>
        </authorList>
    </citation>
    <scope>NUCLEOTIDE SEQUENCE [LARGE SCALE GENOMIC DNA]</scope>
</reference>
<feature type="signal peptide" evidence="5">
    <location>
        <begin position="1"/>
        <end position="22"/>
    </location>
</feature>
<dbReference type="PANTHER" id="PTHR24366">
    <property type="entry name" value="IG(IMMUNOGLOBULIN) AND LRR(LEUCINE RICH REPEAT) DOMAINS"/>
    <property type="match status" value="1"/>
</dbReference>
<evidence type="ECO:0000256" key="1">
    <source>
        <dbReference type="ARBA" id="ARBA00022614"/>
    </source>
</evidence>
<dbReference type="PROSITE" id="PS51450">
    <property type="entry name" value="LRR"/>
    <property type="match status" value="1"/>
</dbReference>
<proteinExistence type="predicted"/>
<keyword evidence="4" id="KW-0472">Membrane</keyword>
<feature type="compositionally biased region" description="Basic and acidic residues" evidence="3">
    <location>
        <begin position="456"/>
        <end position="470"/>
    </location>
</feature>
<keyword evidence="4" id="KW-1133">Transmembrane helix</keyword>
<dbReference type="InterPro" id="IPR003591">
    <property type="entry name" value="Leu-rich_rpt_typical-subtyp"/>
</dbReference>
<comment type="caution">
    <text evidence="6">The sequence shown here is derived from an EMBL/GenBank/DDBJ whole genome shotgun (WGS) entry which is preliminary data.</text>
</comment>
<feature type="region of interest" description="Disordered" evidence="3">
    <location>
        <begin position="369"/>
        <end position="410"/>
    </location>
</feature>
<feature type="region of interest" description="Disordered" evidence="3">
    <location>
        <begin position="455"/>
        <end position="488"/>
    </location>
</feature>
<keyword evidence="5" id="KW-0732">Signal</keyword>
<dbReference type="Gene3D" id="3.80.10.10">
    <property type="entry name" value="Ribonuclease Inhibitor"/>
    <property type="match status" value="2"/>
</dbReference>
<feature type="chain" id="PRO_5045745343" evidence="5">
    <location>
        <begin position="23"/>
        <end position="614"/>
    </location>
</feature>